<evidence type="ECO:0000256" key="1">
    <source>
        <dbReference type="SAM" id="MobiDB-lite"/>
    </source>
</evidence>
<proteinExistence type="predicted"/>
<gene>
    <name evidence="2" type="ORF">H920_05989</name>
</gene>
<accession>A0A091DQ19</accession>
<sequence length="323" mass="36277">MQHKQKQQVRMWSGRCLQRHLDCERMIPQSQTERLSRETHKMKRYVSENELCHWPSFPGIHSGPSLSLTYCLGKVTSFQQNGQNKKKYSDENIKNEEDIENHDETAQSSQMELRIPPRGGLGKAKSRAPLHLHPNNRCRAATLRAASPGALAAPASSSQQPSRPWARSEQGGLKHHQPTRPARSAGAHPEPELGRIASKVLSESHPTRVLSAHSAFCDGYLSEPSYFAAFIFMHSFPPPNSWWKVFVLIQQNSPGKIWRFLIMNTYPASYSLAANSQNRREGTGAARLKLERPALDKEQTCDGLQLPDLQYALLLCFSSSAGQ</sequence>
<evidence type="ECO:0000313" key="3">
    <source>
        <dbReference type="Proteomes" id="UP000028990"/>
    </source>
</evidence>
<dbReference type="EMBL" id="KN122153">
    <property type="protein sequence ID" value="KFO32578.1"/>
    <property type="molecule type" value="Genomic_DNA"/>
</dbReference>
<feature type="compositionally biased region" description="Low complexity" evidence="1">
    <location>
        <begin position="146"/>
        <end position="168"/>
    </location>
</feature>
<feature type="compositionally biased region" description="Basic and acidic residues" evidence="1">
    <location>
        <begin position="87"/>
        <end position="96"/>
    </location>
</feature>
<keyword evidence="3" id="KW-1185">Reference proteome</keyword>
<feature type="region of interest" description="Disordered" evidence="1">
    <location>
        <begin position="81"/>
        <end position="132"/>
    </location>
</feature>
<feature type="region of interest" description="Disordered" evidence="1">
    <location>
        <begin position="146"/>
        <end position="190"/>
    </location>
</feature>
<organism evidence="2 3">
    <name type="scientific">Fukomys damarensis</name>
    <name type="common">Damaraland mole rat</name>
    <name type="synonym">Cryptomys damarensis</name>
    <dbReference type="NCBI Taxonomy" id="885580"/>
    <lineage>
        <taxon>Eukaryota</taxon>
        <taxon>Metazoa</taxon>
        <taxon>Chordata</taxon>
        <taxon>Craniata</taxon>
        <taxon>Vertebrata</taxon>
        <taxon>Euteleostomi</taxon>
        <taxon>Mammalia</taxon>
        <taxon>Eutheria</taxon>
        <taxon>Euarchontoglires</taxon>
        <taxon>Glires</taxon>
        <taxon>Rodentia</taxon>
        <taxon>Hystricomorpha</taxon>
        <taxon>Bathyergidae</taxon>
        <taxon>Fukomys</taxon>
    </lineage>
</organism>
<dbReference type="AlphaFoldDB" id="A0A091DQ19"/>
<reference evidence="2 3" key="1">
    <citation type="submission" date="2013-11" db="EMBL/GenBank/DDBJ databases">
        <title>The Damaraland mole rat (Fukomys damarensis) genome and evolution of African mole rats.</title>
        <authorList>
            <person name="Gladyshev V.N."/>
            <person name="Fang X."/>
        </authorList>
    </citation>
    <scope>NUCLEOTIDE SEQUENCE [LARGE SCALE GENOMIC DNA]</scope>
    <source>
        <tissue evidence="2">Liver</tissue>
    </source>
</reference>
<name>A0A091DQ19_FUKDA</name>
<protein>
    <submittedName>
        <fullName evidence="2">Uncharacterized protein</fullName>
    </submittedName>
</protein>
<evidence type="ECO:0000313" key="2">
    <source>
        <dbReference type="EMBL" id="KFO32578.1"/>
    </source>
</evidence>
<dbReference type="Proteomes" id="UP000028990">
    <property type="component" value="Unassembled WGS sequence"/>
</dbReference>